<feature type="transmembrane region" description="Helical" evidence="1">
    <location>
        <begin position="40"/>
        <end position="59"/>
    </location>
</feature>
<proteinExistence type="predicted"/>
<reference evidence="2 3" key="1">
    <citation type="journal article" date="2021" name="ISME Commun">
        <title>Automated analysis of genomic sequences facilitates high-throughput and comprehensive description of bacteria.</title>
        <authorList>
            <person name="Hitch T.C.A."/>
        </authorList>
    </citation>
    <scope>NUCLEOTIDE SEQUENCE [LARGE SCALE GENOMIC DNA]</scope>
    <source>
        <strain evidence="2 3">Sanger_18</strain>
    </source>
</reference>
<organism evidence="2 3">
    <name type="scientific">Suilimivivens aceti</name>
    <dbReference type="NCBI Taxonomy" id="2981774"/>
    <lineage>
        <taxon>Bacteria</taxon>
        <taxon>Bacillati</taxon>
        <taxon>Bacillota</taxon>
        <taxon>Clostridia</taxon>
        <taxon>Lachnospirales</taxon>
        <taxon>Lachnospiraceae</taxon>
        <taxon>Suilimivivens</taxon>
    </lineage>
</organism>
<comment type="caution">
    <text evidence="2">The sequence shown here is derived from an EMBL/GenBank/DDBJ whole genome shotgun (WGS) entry which is preliminary data.</text>
</comment>
<feature type="transmembrane region" description="Helical" evidence="1">
    <location>
        <begin position="71"/>
        <end position="89"/>
    </location>
</feature>
<keyword evidence="1" id="KW-0812">Transmembrane</keyword>
<feature type="transmembrane region" description="Helical" evidence="1">
    <location>
        <begin position="458"/>
        <end position="476"/>
    </location>
</feature>
<feature type="transmembrane region" description="Helical" evidence="1">
    <location>
        <begin position="9"/>
        <end position="28"/>
    </location>
</feature>
<feature type="transmembrane region" description="Helical" evidence="1">
    <location>
        <begin position="336"/>
        <end position="356"/>
    </location>
</feature>
<feature type="transmembrane region" description="Helical" evidence="1">
    <location>
        <begin position="433"/>
        <end position="451"/>
    </location>
</feature>
<feature type="transmembrane region" description="Helical" evidence="1">
    <location>
        <begin position="246"/>
        <end position="268"/>
    </location>
</feature>
<feature type="transmembrane region" description="Helical" evidence="1">
    <location>
        <begin position="408"/>
        <end position="427"/>
    </location>
</feature>
<feature type="transmembrane region" description="Helical" evidence="1">
    <location>
        <begin position="101"/>
        <end position="120"/>
    </location>
</feature>
<keyword evidence="1" id="KW-0472">Membrane</keyword>
<gene>
    <name evidence="2" type="ORF">OCV77_00790</name>
</gene>
<feature type="transmembrane region" description="Helical" evidence="1">
    <location>
        <begin position="141"/>
        <end position="158"/>
    </location>
</feature>
<dbReference type="RefSeq" id="WP_262572414.1">
    <property type="nucleotide sequence ID" value="NZ_JAOQKJ010000001.1"/>
</dbReference>
<accession>A0ABT2SZA1</accession>
<protein>
    <recommendedName>
        <fullName evidence="4">Glycosyltransferase RgtA/B/C/D-like domain-containing protein</fullName>
    </recommendedName>
</protein>
<keyword evidence="1" id="KW-1133">Transmembrane helix</keyword>
<dbReference type="Proteomes" id="UP001652432">
    <property type="component" value="Unassembled WGS sequence"/>
</dbReference>
<evidence type="ECO:0000256" key="1">
    <source>
        <dbReference type="SAM" id="Phobius"/>
    </source>
</evidence>
<sequence>MRENRERNLAAVALICSLVFTMLSLFASTNYANREQPIRLHFLFLGLGVLLWGIGHYLLMRSGSVRELRQLVLLDIGIGVMFSLLAIIGKDQLQEVGREKYLISYVMIIFGCFIAFLICCRQRNLVHINKEDGKRWISERKYIAIVLFACAVIAVIQSDSEPRWDASYLFQYIDDLCLAHIFNLETLSFCDHICMSYTGINEILRVMVGSQQLGMTIGTIVLLLMSIYSVWGIIRLIFKDRKEWEYALLTVCYAVSPFILGLAGYNYWDYWVMMLYPVVIYSAMKDRWIFHFFAALIMCFVKEPAVVAYGAYCAGYVIVDYWRHKKVRYIMCQRKYWGMLAVGLIWLYTYKIMPHWNGVGGFALNIYYIWKKSKVLFLLNFNWILVLLSIIAIVWIVKKKDRVSEQVVPILISDFFFVVFSITFQTVNHARYIDTHIVALNLFAILGIAMISSEKIRYGVLMSVIILMTISNYYILDPITHLVFKQYDVGNTEMVSTEEWEYLSDSMVYNQQYRYFDKALDLAMEDIIDEEAMNCFPVVNGRVWFFEGVYIYAEPDEPQIQYWDQKHRKRVLQENKNCVPFELCNITEETDIRSLLADGVGYYYYIPCAGQDIAEKLSQKTEILEEKEFSYMGWTVSRIKFMAK</sequence>
<feature type="transmembrane region" description="Helical" evidence="1">
    <location>
        <begin position="213"/>
        <end position="234"/>
    </location>
</feature>
<evidence type="ECO:0008006" key="4">
    <source>
        <dbReference type="Google" id="ProtNLM"/>
    </source>
</evidence>
<evidence type="ECO:0000313" key="2">
    <source>
        <dbReference type="EMBL" id="MCU6743052.1"/>
    </source>
</evidence>
<dbReference type="EMBL" id="JAOQKJ010000001">
    <property type="protein sequence ID" value="MCU6743052.1"/>
    <property type="molecule type" value="Genomic_DNA"/>
</dbReference>
<evidence type="ECO:0000313" key="3">
    <source>
        <dbReference type="Proteomes" id="UP001652432"/>
    </source>
</evidence>
<keyword evidence="3" id="KW-1185">Reference proteome</keyword>
<feature type="transmembrane region" description="Helical" evidence="1">
    <location>
        <begin position="376"/>
        <end position="396"/>
    </location>
</feature>
<feature type="transmembrane region" description="Helical" evidence="1">
    <location>
        <begin position="288"/>
        <end position="315"/>
    </location>
</feature>
<name>A0ABT2SZA1_9FIRM</name>